<dbReference type="STRING" id="105785.A0A2J7QVD4"/>
<feature type="coiled-coil region" evidence="1">
    <location>
        <begin position="199"/>
        <end position="226"/>
    </location>
</feature>
<dbReference type="AlphaFoldDB" id="A0A2J7QVD4"/>
<accession>A0A2J7QVD4</accession>
<proteinExistence type="predicted"/>
<evidence type="ECO:0000313" key="2">
    <source>
        <dbReference type="EMBL" id="PNF32545.1"/>
    </source>
</evidence>
<dbReference type="PANTHER" id="PTHR47027:SF20">
    <property type="entry name" value="REVERSE TRANSCRIPTASE-LIKE PROTEIN WITH RNA-DIRECTED DNA POLYMERASE DOMAIN"/>
    <property type="match status" value="1"/>
</dbReference>
<comment type="caution">
    <text evidence="2">The sequence shown here is derived from an EMBL/GenBank/DDBJ whole genome shotgun (WGS) entry which is preliminary data.</text>
</comment>
<dbReference type="Proteomes" id="UP000235965">
    <property type="component" value="Unassembled WGS sequence"/>
</dbReference>
<dbReference type="PANTHER" id="PTHR47027">
    <property type="entry name" value="REVERSE TRANSCRIPTASE DOMAIN-CONTAINING PROTEIN"/>
    <property type="match status" value="1"/>
</dbReference>
<organism evidence="2 3">
    <name type="scientific">Cryptotermes secundus</name>
    <dbReference type="NCBI Taxonomy" id="105785"/>
    <lineage>
        <taxon>Eukaryota</taxon>
        <taxon>Metazoa</taxon>
        <taxon>Ecdysozoa</taxon>
        <taxon>Arthropoda</taxon>
        <taxon>Hexapoda</taxon>
        <taxon>Insecta</taxon>
        <taxon>Pterygota</taxon>
        <taxon>Neoptera</taxon>
        <taxon>Polyneoptera</taxon>
        <taxon>Dictyoptera</taxon>
        <taxon>Blattodea</taxon>
        <taxon>Blattoidea</taxon>
        <taxon>Termitoidae</taxon>
        <taxon>Kalotermitidae</taxon>
        <taxon>Cryptotermitinae</taxon>
        <taxon>Cryptotermes</taxon>
    </lineage>
</organism>
<dbReference type="OrthoDB" id="7242500at2759"/>
<evidence type="ECO:0008006" key="4">
    <source>
        <dbReference type="Google" id="ProtNLM"/>
    </source>
</evidence>
<sequence>MIDRLIEIGRCYGMVMNVEKTKVMKISRQPTPVTIKIDQKQQENVKCFKYLGSLLTDDGRCTCEIKSRIAMAKAAVSKKKNLFTSKSDLNLKKKLVKCYVWSIALYGGETWTLRAVDQKHLESFEILKVFENKVFRIIFGPKRNEIRVIENWRKLHEEPHNMYSCRNIWDKDSLSVQLETLRTNDICTMEMVQSIVATLSNLSSEVQQLRIDNEAMKMQVRELQQAPSHVRSTRREAATSAITTAKSYKDAVCAVNGNPSVSRVTAPGINSLSESSVVTGETPSGGDFVPVVKKKRVAPSLVNTVNTVANTTKKPRVGVTGVRSSSLSVAQKRVCIKSPFCLSVFPRCNII</sequence>
<keyword evidence="3" id="KW-1185">Reference proteome</keyword>
<gene>
    <name evidence="2" type="ORF">B7P43_G02461</name>
</gene>
<evidence type="ECO:0000256" key="1">
    <source>
        <dbReference type="SAM" id="Coils"/>
    </source>
</evidence>
<evidence type="ECO:0000313" key="3">
    <source>
        <dbReference type="Proteomes" id="UP000235965"/>
    </source>
</evidence>
<dbReference type="InParanoid" id="A0A2J7QVD4"/>
<protein>
    <recommendedName>
        <fullName evidence="4">Reverse transcriptase domain-containing protein</fullName>
    </recommendedName>
</protein>
<name>A0A2J7QVD4_9NEOP</name>
<reference evidence="2 3" key="1">
    <citation type="submission" date="2017-12" db="EMBL/GenBank/DDBJ databases">
        <title>Hemimetabolous genomes reveal molecular basis of termite eusociality.</title>
        <authorList>
            <person name="Harrison M.C."/>
            <person name="Jongepier E."/>
            <person name="Robertson H.M."/>
            <person name="Arning N."/>
            <person name="Bitard-Feildel T."/>
            <person name="Chao H."/>
            <person name="Childers C.P."/>
            <person name="Dinh H."/>
            <person name="Doddapaneni H."/>
            <person name="Dugan S."/>
            <person name="Gowin J."/>
            <person name="Greiner C."/>
            <person name="Han Y."/>
            <person name="Hu H."/>
            <person name="Hughes D.S.T."/>
            <person name="Huylmans A.-K."/>
            <person name="Kemena C."/>
            <person name="Kremer L.P.M."/>
            <person name="Lee S.L."/>
            <person name="Lopez-Ezquerra A."/>
            <person name="Mallet L."/>
            <person name="Monroy-Kuhn J.M."/>
            <person name="Moser A."/>
            <person name="Murali S.C."/>
            <person name="Muzny D.M."/>
            <person name="Otani S."/>
            <person name="Piulachs M.-D."/>
            <person name="Poelchau M."/>
            <person name="Qu J."/>
            <person name="Schaub F."/>
            <person name="Wada-Katsumata A."/>
            <person name="Worley K.C."/>
            <person name="Xie Q."/>
            <person name="Ylla G."/>
            <person name="Poulsen M."/>
            <person name="Gibbs R.A."/>
            <person name="Schal C."/>
            <person name="Richards S."/>
            <person name="Belles X."/>
            <person name="Korb J."/>
            <person name="Bornberg-Bauer E."/>
        </authorList>
    </citation>
    <scope>NUCLEOTIDE SEQUENCE [LARGE SCALE GENOMIC DNA]</scope>
    <source>
        <tissue evidence="2">Whole body</tissue>
    </source>
</reference>
<dbReference type="EMBL" id="NEVH01010477">
    <property type="protein sequence ID" value="PNF32545.1"/>
    <property type="molecule type" value="Genomic_DNA"/>
</dbReference>
<keyword evidence="1" id="KW-0175">Coiled coil</keyword>